<dbReference type="Pfam" id="PF01739">
    <property type="entry name" value="CheR"/>
    <property type="match status" value="1"/>
</dbReference>
<dbReference type="InterPro" id="IPR000780">
    <property type="entry name" value="CheR_MeTrfase"/>
</dbReference>
<feature type="domain" description="PAC" evidence="7">
    <location>
        <begin position="836"/>
        <end position="888"/>
    </location>
</feature>
<evidence type="ECO:0000256" key="1">
    <source>
        <dbReference type="ARBA" id="ARBA00000085"/>
    </source>
</evidence>
<feature type="domain" description="PAC" evidence="7">
    <location>
        <begin position="710"/>
        <end position="762"/>
    </location>
</feature>
<proteinExistence type="predicted"/>
<dbReference type="InterPro" id="IPR036890">
    <property type="entry name" value="HATPase_C_sf"/>
</dbReference>
<feature type="coiled-coil region" evidence="3">
    <location>
        <begin position="429"/>
        <end position="505"/>
    </location>
</feature>
<dbReference type="GO" id="GO:0008168">
    <property type="term" value="F:methyltransferase activity"/>
    <property type="evidence" value="ECO:0007669"/>
    <property type="project" value="UniProtKB-KW"/>
</dbReference>
<dbReference type="NCBIfam" id="TIGR00229">
    <property type="entry name" value="sensory_box"/>
    <property type="match status" value="3"/>
</dbReference>
<organism evidence="9 10">
    <name type="scientific">Autumnicola edwardsiae</name>
    <dbReference type="NCBI Taxonomy" id="3075594"/>
    <lineage>
        <taxon>Bacteria</taxon>
        <taxon>Pseudomonadati</taxon>
        <taxon>Bacteroidota</taxon>
        <taxon>Flavobacteriia</taxon>
        <taxon>Flavobacteriales</taxon>
        <taxon>Flavobacteriaceae</taxon>
        <taxon>Autumnicola</taxon>
    </lineage>
</organism>
<feature type="non-terminal residue" evidence="9">
    <location>
        <position position="1"/>
    </location>
</feature>
<comment type="caution">
    <text evidence="9">The sequence shown here is derived from an EMBL/GenBank/DDBJ whole genome shotgun (WGS) entry which is preliminary data.</text>
</comment>
<dbReference type="EMBL" id="JAVRHP010000165">
    <property type="protein sequence ID" value="MDT0651718.1"/>
    <property type="molecule type" value="Genomic_DNA"/>
</dbReference>
<dbReference type="SUPFAM" id="SSF55874">
    <property type="entry name" value="ATPase domain of HSP90 chaperone/DNA topoisomerase II/histidine kinase"/>
    <property type="match status" value="1"/>
</dbReference>
<sequence>LLRIKKGTDFTYYKQTTIRRRILRRMALSNKENPPKYLEFLRENKSEQDVLYQDLLIPVTSFFRDTEIFSNLCETLLPDILENKTGDGPIRVWVAGCSTGQEAYTIAMCMLEFLDEQESQEKVQLFGTDISEPAILKARSGIYKRSEIEDISPERLERFFNKIDSSYQIKKEVREKCVFANHNFLKDPPFGRMDLISCRNVLIYMQPYLQKKALTTFHYALKKKGSLFLGKSETVNSVPDLFTPSEKKDKIFTRKDKAGKFMQVASKRSEENFRDFSKSAKTENARTDFQRTADDVILSKYTPAGVVIDEAMEIVHFRGSTGAYLEPQAGKPSLNLLKMAKNGLAFELRTIIHHAKKEGESILKENVPLRDNNKQRLISLEAIPLLSLTEPHYLILFHDLSTDPRFSQKLKDKKITSEQSKTDGKDLRIDQLEKELVQTREDMRSITEDQEATNEELQSANEELQSGSEELQTLNEELETSKEELQSTNEELTSVNQELLSLNKNLTTARNFAVDILNTVREAWVVLDKKFHVRSASSTFYKVFRTSEKETENKSIFSLGSDQWHIPQLRNLLEKILPEKSFISDFEVTHDFPEIGERTMLLNAREIVRDEGGEKLILLVFGDITDKRTAEKNIEKSEIKFRLLAETIPQLIWITNAEGQFEYFNPKWKHYTGTSSNDSLENKWIKFVHPEDLPSVLDTWKESLKKGSFFSMEYRLKNKKGEYNWFLAKALPLFGTDGEIIKWFGSYTNIEIQKEAEQALRKSSEHFRELSELVPEKISHADFNGKFEYFNKSWIRYTGLNVEELKDGGWQGLLHPEEKEEVVKQWRATIETGQPFEMELRYLNKDGNYNWHLSRAIPVKDKEGRIKQWIGAATEIQRIKEEEKRKEGFLQLVSHELKTPVTSIKGYVQLLLSMLESEKKQPMDLPLKPSLRRIEDQVGRLTRLISEMLDLSRIEENKLELKKEIFRLNELVDNTVQDINNTDIEHNINVYHEFHCEINADRDRIGQVIINFITNAVKYSPHSREIAVTIHEAEAGKVAVSVKDRGIGIAEADQKEIFKRFHRVPGKNEDTYAGLGIGLFVAHEIVERHDGSITVESKLEEGSVFTFILPYESKNNSEN</sequence>
<dbReference type="PANTHER" id="PTHR24422">
    <property type="entry name" value="CHEMOTAXIS PROTEIN METHYLTRANSFERASE"/>
    <property type="match status" value="1"/>
</dbReference>
<dbReference type="PRINTS" id="PR00996">
    <property type="entry name" value="CHERMTFRASE"/>
</dbReference>
<dbReference type="Gene3D" id="3.40.50.150">
    <property type="entry name" value="Vaccinia Virus protein VP39"/>
    <property type="match status" value="1"/>
</dbReference>
<dbReference type="Gene3D" id="1.10.287.130">
    <property type="match status" value="1"/>
</dbReference>
<dbReference type="Pfam" id="PF08447">
    <property type="entry name" value="PAS_3"/>
    <property type="match status" value="2"/>
</dbReference>
<evidence type="ECO:0000313" key="10">
    <source>
        <dbReference type="Proteomes" id="UP001248819"/>
    </source>
</evidence>
<dbReference type="InterPro" id="IPR000014">
    <property type="entry name" value="PAS"/>
</dbReference>
<dbReference type="Gene3D" id="3.30.450.20">
    <property type="entry name" value="PAS domain"/>
    <property type="match status" value="2"/>
</dbReference>
<dbReference type="SMART" id="SM00387">
    <property type="entry name" value="HATPase_c"/>
    <property type="match status" value="1"/>
</dbReference>
<dbReference type="Gene3D" id="3.30.565.10">
    <property type="entry name" value="Histidine kinase-like ATPase, C-terminal domain"/>
    <property type="match status" value="1"/>
</dbReference>
<dbReference type="InterPro" id="IPR029063">
    <property type="entry name" value="SAM-dependent_MTases_sf"/>
</dbReference>
<dbReference type="SMART" id="SM00091">
    <property type="entry name" value="PAS"/>
    <property type="match status" value="3"/>
</dbReference>
<dbReference type="PROSITE" id="PS50112">
    <property type="entry name" value="PAS"/>
    <property type="match status" value="2"/>
</dbReference>
<dbReference type="RefSeq" id="WP_311485807.1">
    <property type="nucleotide sequence ID" value="NZ_JAVRHP010000165.1"/>
</dbReference>
<dbReference type="InterPro" id="IPR000700">
    <property type="entry name" value="PAS-assoc_C"/>
</dbReference>
<name>A0ABU3CZN1_9FLAO</name>
<dbReference type="EC" id="2.7.13.3" evidence="2"/>
<dbReference type="PANTHER" id="PTHR24422:SF27">
    <property type="entry name" value="PROTEIN-GLUTAMATE O-METHYLTRANSFERASE"/>
    <property type="match status" value="1"/>
</dbReference>
<evidence type="ECO:0000259" key="5">
    <source>
        <dbReference type="PROSITE" id="PS50109"/>
    </source>
</evidence>
<feature type="domain" description="CheR-type methyltransferase" evidence="8">
    <location>
        <begin position="1"/>
        <end position="258"/>
    </location>
</feature>
<dbReference type="Pfam" id="PF02518">
    <property type="entry name" value="HATPase_c"/>
    <property type="match status" value="1"/>
</dbReference>
<dbReference type="PROSITE" id="PS50123">
    <property type="entry name" value="CHER"/>
    <property type="match status" value="1"/>
</dbReference>
<dbReference type="InterPro" id="IPR035965">
    <property type="entry name" value="PAS-like_dom_sf"/>
</dbReference>
<accession>A0ABU3CZN1</accession>
<feature type="domain" description="PAS" evidence="6">
    <location>
        <begin position="763"/>
        <end position="833"/>
    </location>
</feature>
<dbReference type="Pfam" id="PF03705">
    <property type="entry name" value="CheR_N"/>
    <property type="match status" value="1"/>
</dbReference>
<dbReference type="InterPro" id="IPR005467">
    <property type="entry name" value="His_kinase_dom"/>
</dbReference>
<keyword evidence="10" id="KW-1185">Reference proteome</keyword>
<feature type="domain" description="Histidine kinase" evidence="5">
    <location>
        <begin position="892"/>
        <end position="1113"/>
    </location>
</feature>
<dbReference type="InterPro" id="IPR003661">
    <property type="entry name" value="HisK_dim/P_dom"/>
</dbReference>
<dbReference type="InterPro" id="IPR050903">
    <property type="entry name" value="Bact_Chemotaxis_MeTrfase"/>
</dbReference>
<gene>
    <name evidence="9" type="ORF">RM529_16335</name>
</gene>
<dbReference type="InterPro" id="IPR022642">
    <property type="entry name" value="CheR_C"/>
</dbReference>
<dbReference type="SUPFAM" id="SSF53335">
    <property type="entry name" value="S-adenosyl-L-methionine-dependent methyltransferases"/>
    <property type="match status" value="1"/>
</dbReference>
<dbReference type="SMART" id="SM00138">
    <property type="entry name" value="MeTrc"/>
    <property type="match status" value="1"/>
</dbReference>
<dbReference type="Pfam" id="PF08448">
    <property type="entry name" value="PAS_4"/>
    <property type="match status" value="1"/>
</dbReference>
<dbReference type="CDD" id="cd00130">
    <property type="entry name" value="PAS"/>
    <property type="match status" value="2"/>
</dbReference>
<dbReference type="InterPro" id="IPR022641">
    <property type="entry name" value="CheR_N"/>
</dbReference>
<feature type="compositionally biased region" description="Basic and acidic residues" evidence="4">
    <location>
        <begin position="409"/>
        <end position="427"/>
    </location>
</feature>
<evidence type="ECO:0000313" key="9">
    <source>
        <dbReference type="EMBL" id="MDT0651718.1"/>
    </source>
</evidence>
<dbReference type="GO" id="GO:0032259">
    <property type="term" value="P:methylation"/>
    <property type="evidence" value="ECO:0007669"/>
    <property type="project" value="UniProtKB-KW"/>
</dbReference>
<dbReference type="CDD" id="cd00082">
    <property type="entry name" value="HisKA"/>
    <property type="match status" value="1"/>
</dbReference>
<feature type="region of interest" description="Disordered" evidence="4">
    <location>
        <begin position="407"/>
        <end position="427"/>
    </location>
</feature>
<reference evidence="9 10" key="1">
    <citation type="submission" date="2023-09" db="EMBL/GenBank/DDBJ databases">
        <authorList>
            <person name="Rey-Velasco X."/>
        </authorList>
    </citation>
    <scope>NUCLEOTIDE SEQUENCE [LARGE SCALE GENOMIC DNA]</scope>
    <source>
        <strain evidence="9 10">F297</strain>
    </source>
</reference>
<dbReference type="SUPFAM" id="SSF47757">
    <property type="entry name" value="Chemotaxis receptor methyltransferase CheR, N-terminal domain"/>
    <property type="match status" value="1"/>
</dbReference>
<dbReference type="Pfam" id="PF00512">
    <property type="entry name" value="HisKA"/>
    <property type="match status" value="1"/>
</dbReference>
<dbReference type="Proteomes" id="UP001248819">
    <property type="component" value="Unassembled WGS sequence"/>
</dbReference>
<dbReference type="PROSITE" id="PS50109">
    <property type="entry name" value="HIS_KIN"/>
    <property type="match status" value="1"/>
</dbReference>
<evidence type="ECO:0000256" key="4">
    <source>
        <dbReference type="SAM" id="MobiDB-lite"/>
    </source>
</evidence>
<evidence type="ECO:0000259" key="6">
    <source>
        <dbReference type="PROSITE" id="PS50112"/>
    </source>
</evidence>
<dbReference type="SMART" id="SM00388">
    <property type="entry name" value="HisKA"/>
    <property type="match status" value="1"/>
</dbReference>
<feature type="domain" description="PAS" evidence="6">
    <location>
        <begin position="637"/>
        <end position="707"/>
    </location>
</feature>
<dbReference type="PROSITE" id="PS50113">
    <property type="entry name" value="PAC"/>
    <property type="match status" value="2"/>
</dbReference>
<dbReference type="SUPFAM" id="SSF55785">
    <property type="entry name" value="PYP-like sensor domain (PAS domain)"/>
    <property type="match status" value="3"/>
</dbReference>
<evidence type="ECO:0000259" key="8">
    <source>
        <dbReference type="PROSITE" id="PS50123"/>
    </source>
</evidence>
<keyword evidence="9" id="KW-0808">Transferase</keyword>
<keyword evidence="9" id="KW-0489">Methyltransferase</keyword>
<dbReference type="InterPro" id="IPR013655">
    <property type="entry name" value="PAS_fold_3"/>
</dbReference>
<dbReference type="InterPro" id="IPR003594">
    <property type="entry name" value="HATPase_dom"/>
</dbReference>
<dbReference type="InterPro" id="IPR036097">
    <property type="entry name" value="HisK_dim/P_sf"/>
</dbReference>
<dbReference type="InterPro" id="IPR001610">
    <property type="entry name" value="PAC"/>
</dbReference>
<evidence type="ECO:0000259" key="7">
    <source>
        <dbReference type="PROSITE" id="PS50113"/>
    </source>
</evidence>
<keyword evidence="3" id="KW-0175">Coiled coil</keyword>
<comment type="catalytic activity">
    <reaction evidence="1">
        <text>ATP + protein L-histidine = ADP + protein N-phospho-L-histidine.</text>
        <dbReference type="EC" id="2.7.13.3"/>
    </reaction>
</comment>
<dbReference type="SUPFAM" id="SSF47384">
    <property type="entry name" value="Homodimeric domain of signal transducing histidine kinase"/>
    <property type="match status" value="1"/>
</dbReference>
<protein>
    <recommendedName>
        <fullName evidence="2">histidine kinase</fullName>
        <ecNumber evidence="2">2.7.13.3</ecNumber>
    </recommendedName>
</protein>
<dbReference type="SMART" id="SM00086">
    <property type="entry name" value="PAC"/>
    <property type="match status" value="2"/>
</dbReference>
<evidence type="ECO:0000256" key="2">
    <source>
        <dbReference type="ARBA" id="ARBA00012438"/>
    </source>
</evidence>
<evidence type="ECO:0000256" key="3">
    <source>
        <dbReference type="SAM" id="Coils"/>
    </source>
</evidence>
<dbReference type="Gene3D" id="1.10.287.620">
    <property type="entry name" value="Helix Hairpins"/>
    <property type="match status" value="1"/>
</dbReference>
<dbReference type="InterPro" id="IPR013656">
    <property type="entry name" value="PAS_4"/>
</dbReference>